<feature type="transmembrane region" description="Helical" evidence="1">
    <location>
        <begin position="6"/>
        <end position="27"/>
    </location>
</feature>
<gene>
    <name evidence="2" type="ORF">C8D88_11115</name>
</gene>
<dbReference type="Proteomes" id="UP000246005">
    <property type="component" value="Unassembled WGS sequence"/>
</dbReference>
<evidence type="ECO:0000313" key="2">
    <source>
        <dbReference type="EMBL" id="PWK83134.1"/>
    </source>
</evidence>
<keyword evidence="1" id="KW-0812">Transmembrane</keyword>
<evidence type="ECO:0000256" key="1">
    <source>
        <dbReference type="SAM" id="Phobius"/>
    </source>
</evidence>
<evidence type="ECO:0000313" key="3">
    <source>
        <dbReference type="Proteomes" id="UP000246005"/>
    </source>
</evidence>
<comment type="caution">
    <text evidence="2">The sequence shown here is derived from an EMBL/GenBank/DDBJ whole genome shotgun (WGS) entry which is preliminary data.</text>
</comment>
<name>A0A316HXX9_9PSEU</name>
<protein>
    <submittedName>
        <fullName evidence="2">Uncharacterized protein</fullName>
    </submittedName>
</protein>
<keyword evidence="1" id="KW-0472">Membrane</keyword>
<dbReference type="EMBL" id="QGHB01000011">
    <property type="protein sequence ID" value="PWK83134.1"/>
    <property type="molecule type" value="Genomic_DNA"/>
</dbReference>
<sequence>MTSPWVAVITGSAAILAALIALIGVHYGQWLQSQREREDRVEQWQREDRHRFADHKREIYAEFLILMSRWHTHVGEVAYIADLELPADPEQADPYGWAQSKGFSTIEEQGDPVRKALMRVRLVAPHEVWSTGAKIVGLIANACEKILYEAEVLQAQEYLDEVDFLHNKIAEMMHEDLTA</sequence>
<organism evidence="2 3">
    <name type="scientific">Lentzea atacamensis</name>
    <dbReference type="NCBI Taxonomy" id="531938"/>
    <lineage>
        <taxon>Bacteria</taxon>
        <taxon>Bacillati</taxon>
        <taxon>Actinomycetota</taxon>
        <taxon>Actinomycetes</taxon>
        <taxon>Pseudonocardiales</taxon>
        <taxon>Pseudonocardiaceae</taxon>
        <taxon>Lentzea</taxon>
    </lineage>
</organism>
<dbReference type="RefSeq" id="WP_109639744.1">
    <property type="nucleotide sequence ID" value="NZ_QGHB01000011.1"/>
</dbReference>
<proteinExistence type="predicted"/>
<reference evidence="2 3" key="1">
    <citation type="submission" date="2018-05" db="EMBL/GenBank/DDBJ databases">
        <title>Genomic Encyclopedia of Type Strains, Phase IV (KMG-IV): sequencing the most valuable type-strain genomes for metagenomic binning, comparative biology and taxonomic classification.</title>
        <authorList>
            <person name="Goeker M."/>
        </authorList>
    </citation>
    <scope>NUCLEOTIDE SEQUENCE [LARGE SCALE GENOMIC DNA]</scope>
    <source>
        <strain evidence="2 3">DSM 45480</strain>
    </source>
</reference>
<accession>A0A316HXX9</accession>
<dbReference type="AlphaFoldDB" id="A0A316HXX9"/>
<keyword evidence="1" id="KW-1133">Transmembrane helix</keyword>